<feature type="transmembrane region" description="Helical" evidence="6">
    <location>
        <begin position="146"/>
        <end position="174"/>
    </location>
</feature>
<comment type="similarity">
    <text evidence="2">Belongs to the 4-toluene sulfonate uptake permease (TSUP) (TC 2.A.102) family.</text>
</comment>
<feature type="transmembrane region" description="Helical" evidence="6">
    <location>
        <begin position="321"/>
        <end position="345"/>
    </location>
</feature>
<feature type="transmembrane region" description="Helical" evidence="6">
    <location>
        <begin position="6"/>
        <end position="24"/>
    </location>
</feature>
<accession>A0AAU9PR89</accession>
<dbReference type="GO" id="GO:0016020">
    <property type="term" value="C:membrane"/>
    <property type="evidence" value="ECO:0007669"/>
    <property type="project" value="UniProtKB-SubCell"/>
</dbReference>
<comment type="caution">
    <text evidence="7">The sequence shown here is derived from an EMBL/GenBank/DDBJ whole genome shotgun (WGS) entry which is preliminary data.</text>
</comment>
<evidence type="ECO:0000256" key="6">
    <source>
        <dbReference type="SAM" id="Phobius"/>
    </source>
</evidence>
<feature type="transmembrane region" description="Helical" evidence="6">
    <location>
        <begin position="410"/>
        <end position="433"/>
    </location>
</feature>
<evidence type="ECO:0000313" key="8">
    <source>
        <dbReference type="Proteomes" id="UP001157418"/>
    </source>
</evidence>
<evidence type="ECO:0000256" key="3">
    <source>
        <dbReference type="ARBA" id="ARBA00022692"/>
    </source>
</evidence>
<keyword evidence="3 6" id="KW-0812">Transmembrane</keyword>
<protein>
    <recommendedName>
        <fullName evidence="9">Sulfite exporter TauE/SafE family protein</fullName>
    </recommendedName>
</protein>
<dbReference type="InterPro" id="IPR002781">
    <property type="entry name" value="TM_pro_TauE-like"/>
</dbReference>
<dbReference type="GO" id="GO:0031464">
    <property type="term" value="C:Cul4A-RING E3 ubiquitin ligase complex"/>
    <property type="evidence" value="ECO:0007669"/>
    <property type="project" value="TreeGrafter"/>
</dbReference>
<dbReference type="EMBL" id="CAKMRJ010005745">
    <property type="protein sequence ID" value="CAH1452102.1"/>
    <property type="molecule type" value="Genomic_DNA"/>
</dbReference>
<keyword evidence="8" id="KW-1185">Reference proteome</keyword>
<feature type="transmembrane region" description="Helical" evidence="6">
    <location>
        <begin position="63"/>
        <end position="89"/>
    </location>
</feature>
<evidence type="ECO:0008006" key="9">
    <source>
        <dbReference type="Google" id="ProtNLM"/>
    </source>
</evidence>
<evidence type="ECO:0000313" key="7">
    <source>
        <dbReference type="EMBL" id="CAH1452102.1"/>
    </source>
</evidence>
<name>A0AAU9PR89_9ASTR</name>
<organism evidence="7 8">
    <name type="scientific">Lactuca virosa</name>
    <dbReference type="NCBI Taxonomy" id="75947"/>
    <lineage>
        <taxon>Eukaryota</taxon>
        <taxon>Viridiplantae</taxon>
        <taxon>Streptophyta</taxon>
        <taxon>Embryophyta</taxon>
        <taxon>Tracheophyta</taxon>
        <taxon>Spermatophyta</taxon>
        <taxon>Magnoliopsida</taxon>
        <taxon>eudicotyledons</taxon>
        <taxon>Gunneridae</taxon>
        <taxon>Pentapetalae</taxon>
        <taxon>asterids</taxon>
        <taxon>campanulids</taxon>
        <taxon>Asterales</taxon>
        <taxon>Asteraceae</taxon>
        <taxon>Cichorioideae</taxon>
        <taxon>Cichorieae</taxon>
        <taxon>Lactucinae</taxon>
        <taxon>Lactuca</taxon>
    </lineage>
</organism>
<evidence type="ECO:0000256" key="5">
    <source>
        <dbReference type="ARBA" id="ARBA00023136"/>
    </source>
</evidence>
<evidence type="ECO:0000256" key="2">
    <source>
        <dbReference type="ARBA" id="ARBA00009142"/>
    </source>
</evidence>
<dbReference type="Pfam" id="PF01925">
    <property type="entry name" value="TauE"/>
    <property type="match status" value="1"/>
</dbReference>
<dbReference type="AlphaFoldDB" id="A0AAU9PR89"/>
<dbReference type="Proteomes" id="UP001157418">
    <property type="component" value="Unassembled WGS sequence"/>
</dbReference>
<keyword evidence="4 6" id="KW-1133">Transmembrane helix</keyword>
<proteinExistence type="inferred from homology"/>
<feature type="transmembrane region" description="Helical" evidence="6">
    <location>
        <begin position="357"/>
        <end position="380"/>
    </location>
</feature>
<sequence length="455" mass="50444">MERGFIFSLLAVFSVISLSIYITTHHHNHNNRHPFLPSPSPPTSLISKSDDRIWPKLELNWRIVMATIIGFLGSAFGTVGGVGGGGIFVPMLTLIVGFDTKSAAALSKCMIMGASTSSVWYNLRVPHPCREVPILDYDLALLFQPMLMLGITLGVALSVVFPYWLITVLTILLFSGTSSRSFLKAIDMWKEETIMKKEMERPREPTVNSRGELLIDTYEPLIPKEEKTPMQIFLFNLRWEKLMVLIVVWAAFLALQIIKNDLVACSTSYWVVTIIQFPVALAVFGYECVKLYKESKKRKSMGNPESVCEAAIDWTGPHLTFCAFCGILGGTVGGLLGSGGGFILGPLLLEIGVMPQVASATATFVMMFSSSLSVVEFYLLERFPIPHVSITAGFWGQFFIRKLVAVLKRASIIVFILSAVIFTSALTMGVIGIDRSIRMIHNHEFMGFLEFCSSQ</sequence>
<evidence type="ECO:0000256" key="1">
    <source>
        <dbReference type="ARBA" id="ARBA00004141"/>
    </source>
</evidence>
<dbReference type="GO" id="GO:0016567">
    <property type="term" value="P:protein ubiquitination"/>
    <property type="evidence" value="ECO:0007669"/>
    <property type="project" value="TreeGrafter"/>
</dbReference>
<reference evidence="7 8" key="1">
    <citation type="submission" date="2022-01" db="EMBL/GenBank/DDBJ databases">
        <authorList>
            <person name="Xiong W."/>
            <person name="Schranz E."/>
        </authorList>
    </citation>
    <scope>NUCLEOTIDE SEQUENCE [LARGE SCALE GENOMIC DNA]</scope>
</reference>
<comment type="subcellular location">
    <subcellularLocation>
        <location evidence="1">Membrane</location>
        <topology evidence="1">Multi-pass membrane protein</topology>
    </subcellularLocation>
</comment>
<dbReference type="PANTHER" id="PTHR14255:SF57">
    <property type="entry name" value="TRANSMEMBRANE PROTEIN TAUE-LIKE PROTEIN-RELATED"/>
    <property type="match status" value="1"/>
</dbReference>
<feature type="transmembrane region" description="Helical" evidence="6">
    <location>
        <begin position="270"/>
        <end position="289"/>
    </location>
</feature>
<keyword evidence="5 6" id="KW-0472">Membrane</keyword>
<feature type="transmembrane region" description="Helical" evidence="6">
    <location>
        <begin position="242"/>
        <end position="258"/>
    </location>
</feature>
<gene>
    <name evidence="7" type="ORF">LVIROSA_LOCUS37423</name>
</gene>
<dbReference type="PANTHER" id="PTHR14255">
    <property type="entry name" value="CEREBLON"/>
    <property type="match status" value="1"/>
</dbReference>
<evidence type="ECO:0000256" key="4">
    <source>
        <dbReference type="ARBA" id="ARBA00022989"/>
    </source>
</evidence>